<comment type="caution">
    <text evidence="4">The sequence shown here is derived from an EMBL/GenBank/DDBJ whole genome shotgun (WGS) entry which is preliminary data.</text>
</comment>
<dbReference type="EMBL" id="JACIDK010000003">
    <property type="protein sequence ID" value="MBB3891723.1"/>
    <property type="molecule type" value="Genomic_DNA"/>
</dbReference>
<feature type="transmembrane region" description="Helical" evidence="1">
    <location>
        <begin position="319"/>
        <end position="342"/>
    </location>
</feature>
<proteinExistence type="predicted"/>
<keyword evidence="5" id="KW-1185">Reference proteome</keyword>
<organism evidence="4 5">
    <name type="scientific">Phenylobacterium haematophilum</name>
    <dbReference type="NCBI Taxonomy" id="98513"/>
    <lineage>
        <taxon>Bacteria</taxon>
        <taxon>Pseudomonadati</taxon>
        <taxon>Pseudomonadota</taxon>
        <taxon>Alphaproteobacteria</taxon>
        <taxon>Caulobacterales</taxon>
        <taxon>Caulobacteraceae</taxon>
        <taxon>Phenylobacterium</taxon>
    </lineage>
</organism>
<keyword evidence="1" id="KW-0812">Transmembrane</keyword>
<evidence type="ECO:0000313" key="4">
    <source>
        <dbReference type="EMBL" id="MBB3891723.1"/>
    </source>
</evidence>
<evidence type="ECO:0000259" key="2">
    <source>
        <dbReference type="Pfam" id="PF02308"/>
    </source>
</evidence>
<feature type="domain" description="DUF4010" evidence="3">
    <location>
        <begin position="167"/>
        <end position="375"/>
    </location>
</feature>
<reference evidence="4 5" key="1">
    <citation type="submission" date="2020-08" db="EMBL/GenBank/DDBJ databases">
        <title>Genomic Encyclopedia of Type Strains, Phase IV (KMG-IV): sequencing the most valuable type-strain genomes for metagenomic binning, comparative biology and taxonomic classification.</title>
        <authorList>
            <person name="Goeker M."/>
        </authorList>
    </citation>
    <scope>NUCLEOTIDE SEQUENCE [LARGE SCALE GENOMIC DNA]</scope>
    <source>
        <strain evidence="4 5">DSM 21793</strain>
    </source>
</reference>
<feature type="transmembrane region" description="Helical" evidence="1">
    <location>
        <begin position="289"/>
        <end position="312"/>
    </location>
</feature>
<dbReference type="AlphaFoldDB" id="A0A840A216"/>
<dbReference type="InterPro" id="IPR025105">
    <property type="entry name" value="DUF4010"/>
</dbReference>
<feature type="transmembrane region" description="Helical" evidence="1">
    <location>
        <begin position="354"/>
        <end position="374"/>
    </location>
</feature>
<feature type="transmembrane region" description="Helical" evidence="1">
    <location>
        <begin position="219"/>
        <end position="244"/>
    </location>
</feature>
<feature type="transmembrane region" description="Helical" evidence="1">
    <location>
        <begin position="37"/>
        <end position="63"/>
    </location>
</feature>
<dbReference type="PANTHER" id="PTHR39084">
    <property type="entry name" value="MEMBRANE PROTEIN-RELATED"/>
    <property type="match status" value="1"/>
</dbReference>
<feature type="transmembrane region" description="Helical" evidence="1">
    <location>
        <begin position="98"/>
        <end position="116"/>
    </location>
</feature>
<keyword evidence="1" id="KW-0472">Membrane</keyword>
<protein>
    <submittedName>
        <fullName evidence="4">Uncharacterized membrane protein (DUF4010 family)</fullName>
    </submittedName>
</protein>
<dbReference type="Pfam" id="PF13194">
    <property type="entry name" value="DUF4010"/>
    <property type="match status" value="1"/>
</dbReference>
<gene>
    <name evidence="4" type="ORF">GGQ61_002451</name>
</gene>
<dbReference type="PANTHER" id="PTHR39084:SF1">
    <property type="entry name" value="DUF4010 DOMAIN-CONTAINING PROTEIN"/>
    <property type="match status" value="1"/>
</dbReference>
<dbReference type="Pfam" id="PF02308">
    <property type="entry name" value="MgtC"/>
    <property type="match status" value="1"/>
</dbReference>
<dbReference type="InterPro" id="IPR049177">
    <property type="entry name" value="MgtC_SapB_SrpB_YhiD_N"/>
</dbReference>
<dbReference type="Proteomes" id="UP000530564">
    <property type="component" value="Unassembled WGS sequence"/>
</dbReference>
<feature type="transmembrane region" description="Helical" evidence="1">
    <location>
        <begin position="161"/>
        <end position="180"/>
    </location>
</feature>
<sequence length="408" mass="40311">MALGVGLLIGAERERRKQERPSPSAAGIRTFTVAALAGAVALLVGGVLVLAVVAAAVAAFAALGYWRAEGEDDPGLTTEIALVLAVLVGALAVPEPMLAAGVGVVVAIILAARTPLHHFVGSVLTTDEVRSGLLLAGATLVVLPLLPDRAMGPYEALNPRSIWLVVVMLLAISAGGHVAIRTLGVRFGLPLAGLAGGFVSSTATIGAMSARAGKTPSLLAGAVAGAVLSTVATILQLAALLAVISPPTLHAMAGPLIGGGLAAVAYGAAFTVRAFRQPPPEDPADAGEAFSLASALIFAGTLAVILVVSAALSAQFGQAGAAVGAAAGGLVDAHAAGISIASLVASGHMAPDGAVVPILVGLTSNTATKLIFAFSGGQRAFAWRVIPGLVLVTAAAWLGWLIQAALGW</sequence>
<feature type="domain" description="MgtC/SapB/SrpB/YhiD N-terminal" evidence="2">
    <location>
        <begin position="1"/>
        <end position="118"/>
    </location>
</feature>
<keyword evidence="1" id="KW-1133">Transmembrane helix</keyword>
<evidence type="ECO:0000313" key="5">
    <source>
        <dbReference type="Proteomes" id="UP000530564"/>
    </source>
</evidence>
<feature type="transmembrane region" description="Helical" evidence="1">
    <location>
        <begin position="251"/>
        <end position="269"/>
    </location>
</feature>
<evidence type="ECO:0000256" key="1">
    <source>
        <dbReference type="SAM" id="Phobius"/>
    </source>
</evidence>
<feature type="transmembrane region" description="Helical" evidence="1">
    <location>
        <begin position="187"/>
        <end position="207"/>
    </location>
</feature>
<dbReference type="RefSeq" id="WP_221221003.1">
    <property type="nucleotide sequence ID" value="NZ_JACIDK010000003.1"/>
</dbReference>
<feature type="transmembrane region" description="Helical" evidence="1">
    <location>
        <begin position="128"/>
        <end position="146"/>
    </location>
</feature>
<feature type="transmembrane region" description="Helical" evidence="1">
    <location>
        <begin position="381"/>
        <end position="402"/>
    </location>
</feature>
<evidence type="ECO:0000259" key="3">
    <source>
        <dbReference type="Pfam" id="PF13194"/>
    </source>
</evidence>
<accession>A0A840A216</accession>
<name>A0A840A216_9CAUL</name>